<dbReference type="Pfam" id="PF12656">
    <property type="entry name" value="G-patch_2"/>
    <property type="match status" value="1"/>
</dbReference>
<feature type="compositionally biased region" description="Polar residues" evidence="5">
    <location>
        <begin position="178"/>
        <end position="192"/>
    </location>
</feature>
<evidence type="ECO:0000313" key="8">
    <source>
        <dbReference type="Proteomes" id="UP000053411"/>
    </source>
</evidence>
<dbReference type="PANTHER" id="PTHR15818:SF2">
    <property type="entry name" value="G-PATCH DOMAIN AND KOW MOTIFS-CONTAINING PROTEIN"/>
    <property type="match status" value="1"/>
</dbReference>
<feature type="region of interest" description="Disordered" evidence="5">
    <location>
        <begin position="124"/>
        <end position="215"/>
    </location>
</feature>
<dbReference type="InterPro" id="IPR026822">
    <property type="entry name" value="Spp2/MOS2_G-patch"/>
</dbReference>
<dbReference type="GO" id="GO:0005681">
    <property type="term" value="C:spliceosomal complex"/>
    <property type="evidence" value="ECO:0007669"/>
    <property type="project" value="UniProtKB-UniRule"/>
</dbReference>
<dbReference type="RefSeq" id="XP_016631862.1">
    <property type="nucleotide sequence ID" value="XM_016777017.1"/>
</dbReference>
<evidence type="ECO:0000259" key="6">
    <source>
        <dbReference type="Pfam" id="PF12656"/>
    </source>
</evidence>
<evidence type="ECO:0000256" key="3">
    <source>
        <dbReference type="ARBA" id="ARBA00023242"/>
    </source>
</evidence>
<dbReference type="STRING" id="1442371.A0A0D2K3I8"/>
<keyword evidence="4" id="KW-0747">Spliceosome</keyword>
<dbReference type="VEuPathDB" id="FungiDB:Z520_06517"/>
<dbReference type="OrthoDB" id="5577072at2759"/>
<protein>
    <recommendedName>
        <fullName evidence="4">Pre-mRNA-splicing factor</fullName>
    </recommendedName>
</protein>
<evidence type="ECO:0000256" key="2">
    <source>
        <dbReference type="ARBA" id="ARBA00008576"/>
    </source>
</evidence>
<evidence type="ECO:0000256" key="4">
    <source>
        <dbReference type="RuleBase" id="RU369096"/>
    </source>
</evidence>
<name>A0A0D2K3I8_9EURO</name>
<evidence type="ECO:0000256" key="1">
    <source>
        <dbReference type="ARBA" id="ARBA00004123"/>
    </source>
</evidence>
<feature type="compositionally biased region" description="Basic and acidic residues" evidence="5">
    <location>
        <begin position="297"/>
        <end position="358"/>
    </location>
</feature>
<sequence length="478" mass="54660">MSKPISFGFGKPKPAGTPLAVGTAPHKPSALSNSRPSRTALRHDSDNEDKEEPRHESVSGFSSNGVILSQPLQESQVKVIANAGNADWRRHGRRNILPAEVQAQQQDGGGIVMIERDEVSTASGLQFVKKNAQDKDQTKGSQQPQEEHPTEQPKQLTADEEALQALLDDGSGKPRSNAVISVQGNRPLSPQDETQDFRDDVASRPDSSTLEEYAAMPVEEFGMAMLRGMGQKRRANGEVIDLNPKNDSSPRKLRKQEGFLGIGAKAAPGSDIELGAWGKADMRKNTKGQGFFTPLMRENKATGERISEDEFQKRVKESRSAKQDEDWKQRRDRNLEISGRERHRDKDLHRNGDDDYREQMNSFSRSSSSRQDRDGREDSRSRRDRDDRDYESSRSRRGEDRSQDRRQDGDGGGDNDSGRRAKHRDRYRDEDRYDSSSSHRSHRDRDRDRDRNRDRDKDRDRDRDRYRERESDRRHRDR</sequence>
<dbReference type="Proteomes" id="UP000053411">
    <property type="component" value="Unassembled WGS sequence"/>
</dbReference>
<feature type="compositionally biased region" description="Polar residues" evidence="5">
    <location>
        <begin position="59"/>
        <end position="72"/>
    </location>
</feature>
<proteinExistence type="inferred from homology"/>
<dbReference type="InterPro" id="IPR045166">
    <property type="entry name" value="Spp2-like"/>
</dbReference>
<keyword evidence="8" id="KW-1185">Reference proteome</keyword>
<feature type="compositionally biased region" description="Basic and acidic residues" evidence="5">
    <location>
        <begin position="370"/>
        <end position="409"/>
    </location>
</feature>
<dbReference type="EMBL" id="KN848073">
    <property type="protein sequence ID" value="KIX97739.1"/>
    <property type="molecule type" value="Genomic_DNA"/>
</dbReference>
<feature type="region of interest" description="Disordered" evidence="5">
    <location>
        <begin position="283"/>
        <end position="478"/>
    </location>
</feature>
<keyword evidence="3 4" id="KW-0539">Nucleus</keyword>
<gene>
    <name evidence="7" type="ORF">Z520_06517</name>
</gene>
<feature type="region of interest" description="Disordered" evidence="5">
    <location>
        <begin position="1"/>
        <end position="72"/>
    </location>
</feature>
<dbReference type="GeneID" id="27712263"/>
<keyword evidence="4" id="KW-0508">mRNA splicing</keyword>
<comment type="function">
    <text evidence="4">Involved in spliceosome maturation and the first step of pre-mRNA splicing.</text>
</comment>
<organism evidence="7 8">
    <name type="scientific">Fonsecaea multimorphosa CBS 102226</name>
    <dbReference type="NCBI Taxonomy" id="1442371"/>
    <lineage>
        <taxon>Eukaryota</taxon>
        <taxon>Fungi</taxon>
        <taxon>Dikarya</taxon>
        <taxon>Ascomycota</taxon>
        <taxon>Pezizomycotina</taxon>
        <taxon>Eurotiomycetes</taxon>
        <taxon>Chaetothyriomycetidae</taxon>
        <taxon>Chaetothyriales</taxon>
        <taxon>Herpotrichiellaceae</taxon>
        <taxon>Fonsecaea</taxon>
    </lineage>
</organism>
<feature type="domain" description="Spp2/MOS2 G-patch" evidence="6">
    <location>
        <begin position="205"/>
        <end position="267"/>
    </location>
</feature>
<evidence type="ECO:0000256" key="5">
    <source>
        <dbReference type="SAM" id="MobiDB-lite"/>
    </source>
</evidence>
<dbReference type="PANTHER" id="PTHR15818">
    <property type="entry name" value="G PATCH AND KOW-CONTAINING"/>
    <property type="match status" value="1"/>
</dbReference>
<comment type="similarity">
    <text evidence="2 4">Belongs to the SPP2 family.</text>
</comment>
<accession>A0A0D2K3I8</accession>
<comment type="subcellular location">
    <subcellularLocation>
        <location evidence="1 4">Nucleus</location>
    </subcellularLocation>
</comment>
<reference evidence="7 8" key="1">
    <citation type="submission" date="2015-01" db="EMBL/GenBank/DDBJ databases">
        <title>The Genome Sequence of Fonsecaea multimorphosa CBS 102226.</title>
        <authorList>
            <consortium name="The Broad Institute Genomics Platform"/>
            <person name="Cuomo C."/>
            <person name="de Hoog S."/>
            <person name="Gorbushina A."/>
            <person name="Stielow B."/>
            <person name="Teixiera M."/>
            <person name="Abouelleil A."/>
            <person name="Chapman S.B."/>
            <person name="Priest M."/>
            <person name="Young S.K."/>
            <person name="Wortman J."/>
            <person name="Nusbaum C."/>
            <person name="Birren B."/>
        </authorList>
    </citation>
    <scope>NUCLEOTIDE SEQUENCE [LARGE SCALE GENOMIC DNA]</scope>
    <source>
        <strain evidence="7 8">CBS 102226</strain>
    </source>
</reference>
<dbReference type="GO" id="GO:0000398">
    <property type="term" value="P:mRNA splicing, via spliceosome"/>
    <property type="evidence" value="ECO:0007669"/>
    <property type="project" value="UniProtKB-UniRule"/>
</dbReference>
<feature type="compositionally biased region" description="Basic and acidic residues" evidence="5">
    <location>
        <begin position="41"/>
        <end position="57"/>
    </location>
</feature>
<dbReference type="AlphaFoldDB" id="A0A0D2K3I8"/>
<keyword evidence="4" id="KW-0507">mRNA processing</keyword>
<feature type="compositionally biased region" description="Basic and acidic residues" evidence="5">
    <location>
        <begin position="443"/>
        <end position="478"/>
    </location>
</feature>
<evidence type="ECO:0000313" key="7">
    <source>
        <dbReference type="EMBL" id="KIX97739.1"/>
    </source>
</evidence>